<evidence type="ECO:0000313" key="7">
    <source>
        <dbReference type="Proteomes" id="UP000663861"/>
    </source>
</evidence>
<dbReference type="GO" id="GO:0006271">
    <property type="term" value="P:DNA strand elongation involved in DNA replication"/>
    <property type="evidence" value="ECO:0007669"/>
    <property type="project" value="TreeGrafter"/>
</dbReference>
<feature type="compositionally biased region" description="Polar residues" evidence="5">
    <location>
        <begin position="151"/>
        <end position="162"/>
    </location>
</feature>
<dbReference type="PANTHER" id="PTHR17598:SF13">
    <property type="entry name" value="DNA POLYMERASE DELTA SUBUNIT 3"/>
    <property type="match status" value="1"/>
</dbReference>
<sequence>MASRAVTDFLTKEVRVSNNIVTFRLLSRQLSIHVTEAKRELELYYEAAKRNKELVFATYILTGAAAPQPHDGSPEQISRHLIILAGEEEVDAAKSKFADTPSQHMYSISSVALKDHGLVTSVADRVRQLDKQKGQAHAAQMGMLLSEQAPWAQSGSGATSSAELGPKKDTPIPNTKRVEPVTKSKAPDNNTPLPTAKDGARQSALNFGSKKMPSEIRPKETSLDKPKDKKAPITKPTASEKRVEKEEPISRKTTPQKELPKETSKPASATSSKGSTAESTIPVAAPPRNTGARSKRVLDSDEEEPAQNRSRPAIKRKKSRAVVEDNDDVKPSKDRDTANNIVNGRSTREATPEHVPSAREVAAAAKAAKIEASKGVDQKQRKSHRSVPKGKKRVTKTRRVKNAKGYMVTEDYSSYEDADPNDTEKGDDTDAQSETDYGDDIDVDVSGKVVSAKPSKPAAKDPVSQAKRQQSNSLPNAKVKKGKSSDASKPGQQKLASFFGKKQG</sequence>
<feature type="compositionally biased region" description="Basic residues" evidence="5">
    <location>
        <begin position="381"/>
        <end position="402"/>
    </location>
</feature>
<feature type="compositionally biased region" description="Acidic residues" evidence="5">
    <location>
        <begin position="429"/>
        <end position="443"/>
    </location>
</feature>
<comment type="subcellular location">
    <subcellularLocation>
        <location evidence="1">Nucleus</location>
    </subcellularLocation>
</comment>
<dbReference type="Gene3D" id="3.90.1030.20">
    <property type="entry name" value="DNA polymerase delta, p66 (Cdc27) subunit, wHTH domain"/>
    <property type="match status" value="1"/>
</dbReference>
<proteinExistence type="predicted"/>
<dbReference type="GO" id="GO:0043625">
    <property type="term" value="C:delta DNA polymerase complex"/>
    <property type="evidence" value="ECO:0007669"/>
    <property type="project" value="InterPro"/>
</dbReference>
<evidence type="ECO:0000313" key="6">
    <source>
        <dbReference type="EMBL" id="CAE6417611.1"/>
    </source>
</evidence>
<evidence type="ECO:0000256" key="2">
    <source>
        <dbReference type="ARBA" id="ARBA00017589"/>
    </source>
</evidence>
<keyword evidence="3" id="KW-0235">DNA replication</keyword>
<comment type="caution">
    <text evidence="6">The sequence shown here is derived from an EMBL/GenBank/DDBJ whole genome shotgun (WGS) entry which is preliminary data.</text>
</comment>
<dbReference type="GO" id="GO:0006297">
    <property type="term" value="P:nucleotide-excision repair, DNA gap filling"/>
    <property type="evidence" value="ECO:0007669"/>
    <property type="project" value="TreeGrafter"/>
</dbReference>
<dbReference type="GO" id="GO:0003887">
    <property type="term" value="F:DNA-directed DNA polymerase activity"/>
    <property type="evidence" value="ECO:0007669"/>
    <property type="project" value="TreeGrafter"/>
</dbReference>
<dbReference type="Proteomes" id="UP000663861">
    <property type="component" value="Unassembled WGS sequence"/>
</dbReference>
<evidence type="ECO:0000256" key="4">
    <source>
        <dbReference type="ARBA" id="ARBA00023242"/>
    </source>
</evidence>
<evidence type="ECO:0000256" key="1">
    <source>
        <dbReference type="ARBA" id="ARBA00004123"/>
    </source>
</evidence>
<reference evidence="6" key="1">
    <citation type="submission" date="2021-01" db="EMBL/GenBank/DDBJ databases">
        <authorList>
            <person name="Kaushik A."/>
        </authorList>
    </citation>
    <scope>NUCLEOTIDE SEQUENCE</scope>
    <source>
        <strain evidence="6">AG4-RS23</strain>
    </source>
</reference>
<feature type="compositionally biased region" description="Basic and acidic residues" evidence="5">
    <location>
        <begin position="212"/>
        <end position="231"/>
    </location>
</feature>
<feature type="compositionally biased region" description="Polar residues" evidence="5">
    <location>
        <begin position="466"/>
        <end position="475"/>
    </location>
</feature>
<evidence type="ECO:0000256" key="5">
    <source>
        <dbReference type="SAM" id="MobiDB-lite"/>
    </source>
</evidence>
<feature type="compositionally biased region" description="Basic and acidic residues" evidence="5">
    <location>
        <begin position="238"/>
        <end position="250"/>
    </location>
</feature>
<dbReference type="InterPro" id="IPR019038">
    <property type="entry name" value="POLD3"/>
</dbReference>
<keyword evidence="4" id="KW-0539">Nucleus</keyword>
<evidence type="ECO:0000256" key="3">
    <source>
        <dbReference type="ARBA" id="ARBA00022705"/>
    </source>
</evidence>
<dbReference type="InterPro" id="IPR041913">
    <property type="entry name" value="POLD3_sf"/>
</dbReference>
<feature type="compositionally biased region" description="Basic and acidic residues" evidence="5">
    <location>
        <begin position="165"/>
        <end position="186"/>
    </location>
</feature>
<dbReference type="EMBL" id="CAJMWY010000138">
    <property type="protein sequence ID" value="CAE6417611.1"/>
    <property type="molecule type" value="Genomic_DNA"/>
</dbReference>
<organism evidence="6 7">
    <name type="scientific">Rhizoctonia solani</name>
    <dbReference type="NCBI Taxonomy" id="456999"/>
    <lineage>
        <taxon>Eukaryota</taxon>
        <taxon>Fungi</taxon>
        <taxon>Dikarya</taxon>
        <taxon>Basidiomycota</taxon>
        <taxon>Agaricomycotina</taxon>
        <taxon>Agaricomycetes</taxon>
        <taxon>Cantharellales</taxon>
        <taxon>Ceratobasidiaceae</taxon>
        <taxon>Rhizoctonia</taxon>
    </lineage>
</organism>
<dbReference type="AlphaFoldDB" id="A0A8H3AEI1"/>
<name>A0A8H3AEI1_9AGAM</name>
<dbReference type="PANTHER" id="PTHR17598">
    <property type="entry name" value="DNA POLYMERASE DELTA SUBUNIT 3"/>
    <property type="match status" value="1"/>
</dbReference>
<feature type="region of interest" description="Disordered" evidence="5">
    <location>
        <begin position="149"/>
        <end position="504"/>
    </location>
</feature>
<gene>
    <name evidence="6" type="ORF">RDB_LOCUS8989</name>
</gene>
<protein>
    <recommendedName>
        <fullName evidence="2">DNA polymerase delta subunit 3</fullName>
    </recommendedName>
</protein>
<dbReference type="Pfam" id="PF09507">
    <property type="entry name" value="CDC27"/>
    <property type="match status" value="1"/>
</dbReference>
<feature type="compositionally biased region" description="Polar residues" evidence="5">
    <location>
        <begin position="265"/>
        <end position="279"/>
    </location>
</feature>
<feature type="compositionally biased region" description="Basic and acidic residues" evidence="5">
    <location>
        <begin position="368"/>
        <end position="380"/>
    </location>
</feature>
<accession>A0A8H3AEI1</accession>
<feature type="compositionally biased region" description="Basic and acidic residues" evidence="5">
    <location>
        <begin position="328"/>
        <end position="337"/>
    </location>
</feature>
<feature type="compositionally biased region" description="Polar residues" evidence="5">
    <location>
        <begin position="485"/>
        <end position="495"/>
    </location>
</feature>
<dbReference type="GO" id="GO:1904161">
    <property type="term" value="P:DNA synthesis involved in UV-damage excision repair"/>
    <property type="evidence" value="ECO:0007669"/>
    <property type="project" value="TreeGrafter"/>
</dbReference>